<dbReference type="CDD" id="cd08060">
    <property type="entry name" value="MPN_UPF0172"/>
    <property type="match status" value="1"/>
</dbReference>
<dbReference type="SMR" id="B3MEK8"/>
<dbReference type="OMA" id="PHCAING"/>
<dbReference type="CTD" id="37635"/>
<dbReference type="PhylomeDB" id="B3MEK8"/>
<evidence type="ECO:0000259" key="2">
    <source>
        <dbReference type="PROSITE" id="PS50249"/>
    </source>
</evidence>
<evidence type="ECO:0000313" key="3">
    <source>
        <dbReference type="EMBL" id="EDV37628.1"/>
    </source>
</evidence>
<dbReference type="OrthoDB" id="194468at2759"/>
<dbReference type="GO" id="GO:0072546">
    <property type="term" value="C:EMC complex"/>
    <property type="evidence" value="ECO:0007669"/>
    <property type="project" value="EnsemblMetazoa"/>
</dbReference>
<dbReference type="GO" id="GO:0032977">
    <property type="term" value="F:membrane insertase activity"/>
    <property type="evidence" value="ECO:0007669"/>
    <property type="project" value="EnsemblMetazoa"/>
</dbReference>
<dbReference type="FunCoup" id="B3MEK8">
    <property type="interactions" value="1884"/>
</dbReference>
<keyword evidence="4" id="KW-1185">Reference proteome</keyword>
<feature type="domain" description="MPN" evidence="2">
    <location>
        <begin position="4"/>
        <end position="140"/>
    </location>
</feature>
<organism evidence="3 4">
    <name type="scientific">Drosophila ananassae</name>
    <name type="common">Fruit fly</name>
    <dbReference type="NCBI Taxonomy" id="7217"/>
    <lineage>
        <taxon>Eukaryota</taxon>
        <taxon>Metazoa</taxon>
        <taxon>Ecdysozoa</taxon>
        <taxon>Arthropoda</taxon>
        <taxon>Hexapoda</taxon>
        <taxon>Insecta</taxon>
        <taxon>Pterygota</taxon>
        <taxon>Neoptera</taxon>
        <taxon>Endopterygota</taxon>
        <taxon>Diptera</taxon>
        <taxon>Brachycera</taxon>
        <taxon>Muscomorpha</taxon>
        <taxon>Ephydroidea</taxon>
        <taxon>Drosophilidae</taxon>
        <taxon>Drosophila</taxon>
        <taxon>Sophophora</taxon>
    </lineage>
</organism>
<comment type="similarity">
    <text evidence="1">Belongs to the EMC8/EMC9 family.</text>
</comment>
<dbReference type="HOGENOM" id="CLU_087337_0_1_1"/>
<dbReference type="PANTHER" id="PTHR12941">
    <property type="entry name" value="ER MEMBRANE PROTEIN COMPLEX"/>
    <property type="match status" value="1"/>
</dbReference>
<dbReference type="eggNOG" id="KOG3289">
    <property type="taxonomic scope" value="Eukaryota"/>
</dbReference>
<dbReference type="PROSITE" id="PS50249">
    <property type="entry name" value="MPN"/>
    <property type="match status" value="1"/>
</dbReference>
<dbReference type="PANTHER" id="PTHR12941:SF10">
    <property type="entry name" value="ER MEMBRANE PROTEIN COMPLEX SUBUNIT 8_9 HOMOLOG"/>
    <property type="match status" value="1"/>
</dbReference>
<accession>B3MEK8</accession>
<name>B3MEK8_DROAN</name>
<reference evidence="3 4" key="1">
    <citation type="journal article" date="2007" name="Nature">
        <title>Evolution of genes and genomes on the Drosophila phylogeny.</title>
        <authorList>
            <consortium name="Drosophila 12 Genomes Consortium"/>
            <person name="Clark A.G."/>
            <person name="Eisen M.B."/>
            <person name="Smith D.R."/>
            <person name="Bergman C.M."/>
            <person name="Oliver B."/>
            <person name="Markow T.A."/>
            <person name="Kaufman T.C."/>
            <person name="Kellis M."/>
            <person name="Gelbart W."/>
            <person name="Iyer V.N."/>
            <person name="Pollard D.A."/>
            <person name="Sackton T.B."/>
            <person name="Larracuente A.M."/>
            <person name="Singh N.D."/>
            <person name="Abad J.P."/>
            <person name="Abt D.N."/>
            <person name="Adryan B."/>
            <person name="Aguade M."/>
            <person name="Akashi H."/>
            <person name="Anderson W.W."/>
            <person name="Aquadro C.F."/>
            <person name="Ardell D.H."/>
            <person name="Arguello R."/>
            <person name="Artieri C.G."/>
            <person name="Barbash D.A."/>
            <person name="Barker D."/>
            <person name="Barsanti P."/>
            <person name="Batterham P."/>
            <person name="Batzoglou S."/>
            <person name="Begun D."/>
            <person name="Bhutkar A."/>
            <person name="Blanco E."/>
            <person name="Bosak S.A."/>
            <person name="Bradley R.K."/>
            <person name="Brand A.D."/>
            <person name="Brent M.R."/>
            <person name="Brooks A.N."/>
            <person name="Brown R.H."/>
            <person name="Butlin R.K."/>
            <person name="Caggese C."/>
            <person name="Calvi B.R."/>
            <person name="Bernardo de Carvalho A."/>
            <person name="Caspi A."/>
            <person name="Castrezana S."/>
            <person name="Celniker S.E."/>
            <person name="Chang J.L."/>
            <person name="Chapple C."/>
            <person name="Chatterji S."/>
            <person name="Chinwalla A."/>
            <person name="Civetta A."/>
            <person name="Clifton S.W."/>
            <person name="Comeron J.M."/>
            <person name="Costello J.C."/>
            <person name="Coyne J.A."/>
            <person name="Daub J."/>
            <person name="David R.G."/>
            <person name="Delcher A.L."/>
            <person name="Delehaunty K."/>
            <person name="Do C.B."/>
            <person name="Ebling H."/>
            <person name="Edwards K."/>
            <person name="Eickbush T."/>
            <person name="Evans J.D."/>
            <person name="Filipski A."/>
            <person name="Findeiss S."/>
            <person name="Freyhult E."/>
            <person name="Fulton L."/>
            <person name="Fulton R."/>
            <person name="Garcia A.C."/>
            <person name="Gardiner A."/>
            <person name="Garfield D.A."/>
            <person name="Garvin B.E."/>
            <person name="Gibson G."/>
            <person name="Gilbert D."/>
            <person name="Gnerre S."/>
            <person name="Godfrey J."/>
            <person name="Good R."/>
            <person name="Gotea V."/>
            <person name="Gravely B."/>
            <person name="Greenberg A.J."/>
            <person name="Griffiths-Jones S."/>
            <person name="Gross S."/>
            <person name="Guigo R."/>
            <person name="Gustafson E.A."/>
            <person name="Haerty W."/>
            <person name="Hahn M.W."/>
            <person name="Halligan D.L."/>
            <person name="Halpern A.L."/>
            <person name="Halter G.M."/>
            <person name="Han M.V."/>
            <person name="Heger A."/>
            <person name="Hillier L."/>
            <person name="Hinrichs A.S."/>
            <person name="Holmes I."/>
            <person name="Hoskins R.A."/>
            <person name="Hubisz M.J."/>
            <person name="Hultmark D."/>
            <person name="Huntley M.A."/>
            <person name="Jaffe D.B."/>
            <person name="Jagadeeshan S."/>
            <person name="Jeck W.R."/>
            <person name="Johnson J."/>
            <person name="Jones C.D."/>
            <person name="Jordan W.C."/>
            <person name="Karpen G.H."/>
            <person name="Kataoka E."/>
            <person name="Keightley P.D."/>
            <person name="Kheradpour P."/>
            <person name="Kirkness E.F."/>
            <person name="Koerich L.B."/>
            <person name="Kristiansen K."/>
            <person name="Kudrna D."/>
            <person name="Kulathinal R.J."/>
            <person name="Kumar S."/>
            <person name="Kwok R."/>
            <person name="Lander E."/>
            <person name="Langley C.H."/>
            <person name="Lapoint R."/>
            <person name="Lazzaro B.P."/>
            <person name="Lee S.J."/>
            <person name="Levesque L."/>
            <person name="Li R."/>
            <person name="Lin C.F."/>
            <person name="Lin M.F."/>
            <person name="Lindblad-Toh K."/>
            <person name="Llopart A."/>
            <person name="Long M."/>
            <person name="Low L."/>
            <person name="Lozovsky E."/>
            <person name="Lu J."/>
            <person name="Luo M."/>
            <person name="Machado C.A."/>
            <person name="Makalowski W."/>
            <person name="Marzo M."/>
            <person name="Matsuda M."/>
            <person name="Matzkin L."/>
            <person name="McAllister B."/>
            <person name="McBride C.S."/>
            <person name="McKernan B."/>
            <person name="McKernan K."/>
            <person name="Mendez-Lago M."/>
            <person name="Minx P."/>
            <person name="Mollenhauer M.U."/>
            <person name="Montooth K."/>
            <person name="Mount S.M."/>
            <person name="Mu X."/>
            <person name="Myers E."/>
            <person name="Negre B."/>
            <person name="Newfeld S."/>
            <person name="Nielsen R."/>
            <person name="Noor M.A."/>
            <person name="O'Grady P."/>
            <person name="Pachter L."/>
            <person name="Papaceit M."/>
            <person name="Parisi M.J."/>
            <person name="Parisi M."/>
            <person name="Parts L."/>
            <person name="Pedersen J.S."/>
            <person name="Pesole G."/>
            <person name="Phillippy A.M."/>
            <person name="Ponting C.P."/>
            <person name="Pop M."/>
            <person name="Porcelli D."/>
            <person name="Powell J.R."/>
            <person name="Prohaska S."/>
            <person name="Pruitt K."/>
            <person name="Puig M."/>
            <person name="Quesneville H."/>
            <person name="Ram K.R."/>
            <person name="Rand D."/>
            <person name="Rasmussen M.D."/>
            <person name="Reed L.K."/>
            <person name="Reenan R."/>
            <person name="Reily A."/>
            <person name="Remington K.A."/>
            <person name="Rieger T.T."/>
            <person name="Ritchie M.G."/>
            <person name="Robin C."/>
            <person name="Rogers Y.H."/>
            <person name="Rohde C."/>
            <person name="Rozas J."/>
            <person name="Rubenfield M.J."/>
            <person name="Ruiz A."/>
            <person name="Russo S."/>
            <person name="Salzberg S.L."/>
            <person name="Sanchez-Gracia A."/>
            <person name="Saranga D.J."/>
            <person name="Sato H."/>
            <person name="Schaeffer S.W."/>
            <person name="Schatz M.C."/>
            <person name="Schlenke T."/>
            <person name="Schwartz R."/>
            <person name="Segarra C."/>
            <person name="Singh R.S."/>
            <person name="Sirot L."/>
            <person name="Sirota M."/>
            <person name="Sisneros N.B."/>
            <person name="Smith C.D."/>
            <person name="Smith T.F."/>
            <person name="Spieth J."/>
            <person name="Stage D.E."/>
            <person name="Stark A."/>
            <person name="Stephan W."/>
            <person name="Strausberg R.L."/>
            <person name="Strempel S."/>
            <person name="Sturgill D."/>
            <person name="Sutton G."/>
            <person name="Sutton G.G."/>
            <person name="Tao W."/>
            <person name="Teichmann S."/>
            <person name="Tobari Y.N."/>
            <person name="Tomimura Y."/>
            <person name="Tsolas J.M."/>
            <person name="Valente V.L."/>
            <person name="Venter E."/>
            <person name="Venter J.C."/>
            <person name="Vicario S."/>
            <person name="Vieira F.G."/>
            <person name="Vilella A.J."/>
            <person name="Villasante A."/>
            <person name="Walenz B."/>
            <person name="Wang J."/>
            <person name="Wasserman M."/>
            <person name="Watts T."/>
            <person name="Wilson D."/>
            <person name="Wilson R.K."/>
            <person name="Wing R.A."/>
            <person name="Wolfner M.F."/>
            <person name="Wong A."/>
            <person name="Wong G.K."/>
            <person name="Wu C.I."/>
            <person name="Wu G."/>
            <person name="Yamamoto D."/>
            <person name="Yang H.P."/>
            <person name="Yang S.P."/>
            <person name="Yorke J.A."/>
            <person name="Yoshida K."/>
            <person name="Zdobnov E."/>
            <person name="Zhang P."/>
            <person name="Zhang Y."/>
            <person name="Zimin A.V."/>
            <person name="Baldwin J."/>
            <person name="Abdouelleil A."/>
            <person name="Abdulkadir J."/>
            <person name="Abebe A."/>
            <person name="Abera B."/>
            <person name="Abreu J."/>
            <person name="Acer S.C."/>
            <person name="Aftuck L."/>
            <person name="Alexander A."/>
            <person name="An P."/>
            <person name="Anderson E."/>
            <person name="Anderson S."/>
            <person name="Arachi H."/>
            <person name="Azer M."/>
            <person name="Bachantsang P."/>
            <person name="Barry A."/>
            <person name="Bayul T."/>
            <person name="Berlin A."/>
            <person name="Bessette D."/>
            <person name="Bloom T."/>
            <person name="Blye J."/>
            <person name="Boguslavskiy L."/>
            <person name="Bonnet C."/>
            <person name="Boukhgalter B."/>
            <person name="Bourzgui I."/>
            <person name="Brown A."/>
            <person name="Cahill P."/>
            <person name="Channer S."/>
            <person name="Cheshatsang Y."/>
            <person name="Chuda L."/>
            <person name="Citroen M."/>
            <person name="Collymore A."/>
            <person name="Cooke P."/>
            <person name="Costello M."/>
            <person name="D'Aco K."/>
            <person name="Daza R."/>
            <person name="De Haan G."/>
            <person name="DeGray S."/>
            <person name="DeMaso C."/>
            <person name="Dhargay N."/>
            <person name="Dooley K."/>
            <person name="Dooley E."/>
            <person name="Doricent M."/>
            <person name="Dorje P."/>
            <person name="Dorjee K."/>
            <person name="Dupes A."/>
            <person name="Elong R."/>
            <person name="Falk J."/>
            <person name="Farina A."/>
            <person name="Faro S."/>
            <person name="Ferguson D."/>
            <person name="Fisher S."/>
            <person name="Foley C.D."/>
            <person name="Franke A."/>
            <person name="Friedrich D."/>
            <person name="Gadbois L."/>
            <person name="Gearin G."/>
            <person name="Gearin C.R."/>
            <person name="Giannoukos G."/>
            <person name="Goode T."/>
            <person name="Graham J."/>
            <person name="Grandbois E."/>
            <person name="Grewal S."/>
            <person name="Gyaltsen K."/>
            <person name="Hafez N."/>
            <person name="Hagos B."/>
            <person name="Hall J."/>
            <person name="Henson C."/>
            <person name="Hollinger A."/>
            <person name="Honan T."/>
            <person name="Huard M.D."/>
            <person name="Hughes L."/>
            <person name="Hurhula B."/>
            <person name="Husby M.E."/>
            <person name="Kamat A."/>
            <person name="Kanga B."/>
            <person name="Kashin S."/>
            <person name="Khazanovich D."/>
            <person name="Kisner P."/>
            <person name="Lance K."/>
            <person name="Lara M."/>
            <person name="Lee W."/>
            <person name="Lennon N."/>
            <person name="Letendre F."/>
            <person name="LeVine R."/>
            <person name="Lipovsky A."/>
            <person name="Liu X."/>
            <person name="Liu J."/>
            <person name="Liu S."/>
            <person name="Lokyitsang T."/>
            <person name="Lokyitsang Y."/>
            <person name="Lubonja R."/>
            <person name="Lui A."/>
            <person name="MacDonald P."/>
            <person name="Magnisalis V."/>
            <person name="Maru K."/>
            <person name="Matthews C."/>
            <person name="McCusker W."/>
            <person name="McDonough S."/>
            <person name="Mehta T."/>
            <person name="Meldrim J."/>
            <person name="Meneus L."/>
            <person name="Mihai O."/>
            <person name="Mihalev A."/>
            <person name="Mihova T."/>
            <person name="Mittelman R."/>
            <person name="Mlenga V."/>
            <person name="Montmayeur A."/>
            <person name="Mulrain L."/>
            <person name="Navidi A."/>
            <person name="Naylor J."/>
            <person name="Negash T."/>
            <person name="Nguyen T."/>
            <person name="Nguyen N."/>
            <person name="Nicol R."/>
            <person name="Norbu C."/>
            <person name="Norbu N."/>
            <person name="Novod N."/>
            <person name="O'Neill B."/>
            <person name="Osman S."/>
            <person name="Markiewicz E."/>
            <person name="Oyono O.L."/>
            <person name="Patti C."/>
            <person name="Phunkhang P."/>
            <person name="Pierre F."/>
            <person name="Priest M."/>
            <person name="Raghuraman S."/>
            <person name="Rege F."/>
            <person name="Reyes R."/>
            <person name="Rise C."/>
            <person name="Rogov P."/>
            <person name="Ross K."/>
            <person name="Ryan E."/>
            <person name="Settipalli S."/>
            <person name="Shea T."/>
            <person name="Sherpa N."/>
            <person name="Shi L."/>
            <person name="Shih D."/>
            <person name="Sparrow T."/>
            <person name="Spaulding J."/>
            <person name="Stalker J."/>
            <person name="Stange-Thomann N."/>
            <person name="Stavropoulos S."/>
            <person name="Stone C."/>
            <person name="Strader C."/>
            <person name="Tesfaye S."/>
            <person name="Thomson T."/>
            <person name="Thoulutsang Y."/>
            <person name="Thoulutsang D."/>
            <person name="Topham K."/>
            <person name="Topping I."/>
            <person name="Tsamla T."/>
            <person name="Vassiliev H."/>
            <person name="Vo A."/>
            <person name="Wangchuk T."/>
            <person name="Wangdi T."/>
            <person name="Weiand M."/>
            <person name="Wilkinson J."/>
            <person name="Wilson A."/>
            <person name="Yadav S."/>
            <person name="Young G."/>
            <person name="Yu Q."/>
            <person name="Zembek L."/>
            <person name="Zhong D."/>
            <person name="Zimmer A."/>
            <person name="Zwirko Z."/>
            <person name="Jaffe D.B."/>
            <person name="Alvarez P."/>
            <person name="Brockman W."/>
            <person name="Butler J."/>
            <person name="Chin C."/>
            <person name="Gnerre S."/>
            <person name="Grabherr M."/>
            <person name="Kleber M."/>
            <person name="Mauceli E."/>
            <person name="MacCallum I."/>
        </authorList>
    </citation>
    <scope>NUCLEOTIDE SEQUENCE [LARGE SCALE GENOMIC DNA]</scope>
    <source>
        <strain evidence="4">Tucson 14024-0371.13</strain>
    </source>
</reference>
<dbReference type="InterPro" id="IPR037518">
    <property type="entry name" value="MPN"/>
</dbReference>
<dbReference type="AlphaFoldDB" id="B3MEK8"/>
<evidence type="ECO:0000313" key="4">
    <source>
        <dbReference type="Proteomes" id="UP000007801"/>
    </source>
</evidence>
<dbReference type="InterPro" id="IPR005366">
    <property type="entry name" value="EMC8/9"/>
</dbReference>
<dbReference type="GO" id="GO:0071816">
    <property type="term" value="P:tail-anchored membrane protein insertion into ER membrane"/>
    <property type="evidence" value="ECO:0007669"/>
    <property type="project" value="EnsemblMetazoa"/>
</dbReference>
<dbReference type="EMBL" id="CH902619">
    <property type="protein sequence ID" value="EDV37628.1"/>
    <property type="molecule type" value="Genomic_DNA"/>
</dbReference>
<gene>
    <name evidence="3" type="primary">Dana\GF11322</name>
    <name evidence="3" type="synonym">dana_GLEANR_11389</name>
    <name evidence="3" type="ORF">GF11322</name>
</gene>
<dbReference type="GeneID" id="6494186"/>
<dbReference type="Proteomes" id="UP000007801">
    <property type="component" value="Unassembled WGS sequence"/>
</dbReference>
<dbReference type="InParanoid" id="B3MEK8"/>
<protein>
    <recommendedName>
        <fullName evidence="2">MPN domain-containing protein</fullName>
    </recommendedName>
</protein>
<proteinExistence type="inferred from homology"/>
<dbReference type="STRING" id="7217.B3MEK8"/>
<sequence length="206" mass="23081">MCDYKLSERAYSKLIFHAAKYPHQAVNGLLLAEKSSKGSLVEIVDAIPLFHQCLYVTPMAEVALMQIDAYAEREGLVIGGYYAASENFYENQIDKTPATKIADKIQENFKNACFAVVDNKLVTLQHDRPAIQVYGCTSESGSGSTRWSKAKFTLAQSSQTLEGVSLLLKRGAMRDVVDFDNHLDNPENDWTNDFLNQSLNDLQKLY</sequence>
<evidence type="ECO:0000256" key="1">
    <source>
        <dbReference type="ARBA" id="ARBA00007461"/>
    </source>
</evidence>
<dbReference type="Pfam" id="PF03665">
    <property type="entry name" value="UPF0172"/>
    <property type="match status" value="1"/>
</dbReference>
<dbReference type="KEGG" id="dan:6494186"/>